<evidence type="ECO:0000313" key="3">
    <source>
        <dbReference type="Proteomes" id="UP000235672"/>
    </source>
</evidence>
<feature type="compositionally biased region" description="Low complexity" evidence="1">
    <location>
        <begin position="262"/>
        <end position="271"/>
    </location>
</feature>
<evidence type="ECO:0000256" key="1">
    <source>
        <dbReference type="SAM" id="MobiDB-lite"/>
    </source>
</evidence>
<sequence>MASLSGTMDLDIASNSAAIKEAIRQSRAAAREEARRHSRALVNEAREARKAFYKAKREARKQNGKNKTSEQNLTEAMPDVIMSSTAGIKKQKYPLAERRGMGIFYRAAAPNFPRGAEMQDMTTEGALNVAGDGEGVEGEPKTAEASAEEYQSRKALSAAKKEARRLKMAKRKAFFNPSSTSGIINKNEKKPKKEIAQEWSDKLKKRVTGWSVENSVHIADSFEVEKQQEINIEYANAVLAARTTPEAEAIPVPTELIAPAPSPEAAIAPKEASGKFNKKAKRPRASIENQLSSALSRVDISSVIKEQMAIRAGIRKSQREPTKREKWQMEIKAQKKQEADQRANKREQALLDAAEALIAKVDWEREQKARRFRTRGIEGENLDEEVAALKAEQAEYAQRIDKPREEGKEEARQAYEEAAVEEGKVTEVDELAKMLDLVGMGRKHGN</sequence>
<gene>
    <name evidence="2" type="ORF">NA56DRAFT_755963</name>
</gene>
<feature type="region of interest" description="Disordered" evidence="1">
    <location>
        <begin position="23"/>
        <end position="42"/>
    </location>
</feature>
<dbReference type="EMBL" id="KZ613534">
    <property type="protein sequence ID" value="PMD13258.1"/>
    <property type="molecule type" value="Genomic_DNA"/>
</dbReference>
<feature type="compositionally biased region" description="Basic and acidic residues" evidence="1">
    <location>
        <begin position="23"/>
        <end position="35"/>
    </location>
</feature>
<accession>A0A2J6PGW4</accession>
<keyword evidence="3" id="KW-1185">Reference proteome</keyword>
<feature type="region of interest" description="Disordered" evidence="1">
    <location>
        <begin position="262"/>
        <end position="286"/>
    </location>
</feature>
<dbReference type="Proteomes" id="UP000235672">
    <property type="component" value="Unassembled WGS sequence"/>
</dbReference>
<name>A0A2J6PGW4_9HELO</name>
<dbReference type="AlphaFoldDB" id="A0A2J6PGW4"/>
<reference evidence="2 3" key="1">
    <citation type="submission" date="2016-05" db="EMBL/GenBank/DDBJ databases">
        <title>A degradative enzymes factory behind the ericoid mycorrhizal symbiosis.</title>
        <authorList>
            <consortium name="DOE Joint Genome Institute"/>
            <person name="Martino E."/>
            <person name="Morin E."/>
            <person name="Grelet G."/>
            <person name="Kuo A."/>
            <person name="Kohler A."/>
            <person name="Daghino S."/>
            <person name="Barry K."/>
            <person name="Choi C."/>
            <person name="Cichocki N."/>
            <person name="Clum A."/>
            <person name="Copeland A."/>
            <person name="Hainaut M."/>
            <person name="Haridas S."/>
            <person name="Labutti K."/>
            <person name="Lindquist E."/>
            <person name="Lipzen A."/>
            <person name="Khouja H.-R."/>
            <person name="Murat C."/>
            <person name="Ohm R."/>
            <person name="Olson A."/>
            <person name="Spatafora J."/>
            <person name="Veneault-Fourrey C."/>
            <person name="Henrissat B."/>
            <person name="Grigoriev I."/>
            <person name="Martin F."/>
            <person name="Perotto S."/>
        </authorList>
    </citation>
    <scope>NUCLEOTIDE SEQUENCE [LARGE SCALE GENOMIC DNA]</scope>
    <source>
        <strain evidence="2 3">UAMH 7357</strain>
    </source>
</reference>
<proteinExistence type="predicted"/>
<protein>
    <submittedName>
        <fullName evidence="2">Uncharacterized protein</fullName>
    </submittedName>
</protein>
<evidence type="ECO:0000313" key="2">
    <source>
        <dbReference type="EMBL" id="PMD13258.1"/>
    </source>
</evidence>
<organism evidence="2 3">
    <name type="scientific">Hyaloscypha hepaticicola</name>
    <dbReference type="NCBI Taxonomy" id="2082293"/>
    <lineage>
        <taxon>Eukaryota</taxon>
        <taxon>Fungi</taxon>
        <taxon>Dikarya</taxon>
        <taxon>Ascomycota</taxon>
        <taxon>Pezizomycotina</taxon>
        <taxon>Leotiomycetes</taxon>
        <taxon>Helotiales</taxon>
        <taxon>Hyaloscyphaceae</taxon>
        <taxon>Hyaloscypha</taxon>
    </lineage>
</organism>